<dbReference type="RefSeq" id="WP_207675069.1">
    <property type="nucleotide sequence ID" value="NZ_JAFREM010000029.1"/>
</dbReference>
<dbReference type="InterPro" id="IPR000150">
    <property type="entry name" value="Cof"/>
</dbReference>
<evidence type="ECO:0000313" key="1">
    <source>
        <dbReference type="EMBL" id="MBO1308081.1"/>
    </source>
</evidence>
<dbReference type="InterPro" id="IPR036412">
    <property type="entry name" value="HAD-like_sf"/>
</dbReference>
<protein>
    <submittedName>
        <fullName evidence="1">Cof-type HAD-IIB family hydrolase</fullName>
    </submittedName>
</protein>
<evidence type="ECO:0000313" key="2">
    <source>
        <dbReference type="Proteomes" id="UP000664601"/>
    </source>
</evidence>
<dbReference type="PANTHER" id="PTHR10000">
    <property type="entry name" value="PHOSPHOSERINE PHOSPHATASE"/>
    <property type="match status" value="1"/>
</dbReference>
<name>A0ABS3LEL5_9ENTE</name>
<dbReference type="Gene3D" id="3.40.50.1000">
    <property type="entry name" value="HAD superfamily/HAD-like"/>
    <property type="match status" value="1"/>
</dbReference>
<keyword evidence="2" id="KW-1185">Reference proteome</keyword>
<dbReference type="GO" id="GO:0016787">
    <property type="term" value="F:hydrolase activity"/>
    <property type="evidence" value="ECO:0007669"/>
    <property type="project" value="UniProtKB-KW"/>
</dbReference>
<gene>
    <name evidence="1" type="ORF">JZO70_18035</name>
</gene>
<accession>A0ABS3LEL5</accession>
<dbReference type="InterPro" id="IPR006379">
    <property type="entry name" value="HAD-SF_hydro_IIB"/>
</dbReference>
<dbReference type="Proteomes" id="UP000664601">
    <property type="component" value="Unassembled WGS sequence"/>
</dbReference>
<organism evidence="1 2">
    <name type="scientific">Candidatus Enterococcus moelleringii</name>
    <dbReference type="NCBI Taxonomy" id="2815325"/>
    <lineage>
        <taxon>Bacteria</taxon>
        <taxon>Bacillati</taxon>
        <taxon>Bacillota</taxon>
        <taxon>Bacilli</taxon>
        <taxon>Lactobacillales</taxon>
        <taxon>Enterococcaceae</taxon>
        <taxon>Enterococcus</taxon>
    </lineage>
</organism>
<dbReference type="Gene3D" id="3.30.1240.10">
    <property type="match status" value="1"/>
</dbReference>
<keyword evidence="1" id="KW-0378">Hydrolase</keyword>
<dbReference type="NCBIfam" id="TIGR01484">
    <property type="entry name" value="HAD-SF-IIB"/>
    <property type="match status" value="1"/>
</dbReference>
<reference evidence="1 2" key="1">
    <citation type="submission" date="2021-03" db="EMBL/GenBank/DDBJ databases">
        <title>Enterococcal diversity collection.</title>
        <authorList>
            <person name="Gilmore M.S."/>
            <person name="Schwartzman J."/>
            <person name="Van Tyne D."/>
            <person name="Martin M."/>
            <person name="Earl A.M."/>
            <person name="Manson A.L."/>
            <person name="Straub T."/>
            <person name="Salamzade R."/>
            <person name="Saavedra J."/>
            <person name="Lebreton F."/>
            <person name="Prichula J."/>
            <person name="Schaufler K."/>
            <person name="Gaca A."/>
            <person name="Sgardioli B."/>
            <person name="Wagenaar J."/>
            <person name="Strong T."/>
        </authorList>
    </citation>
    <scope>NUCLEOTIDE SEQUENCE [LARGE SCALE GENOMIC DNA]</scope>
    <source>
        <strain evidence="1 2">669A</strain>
    </source>
</reference>
<dbReference type="SUPFAM" id="SSF56784">
    <property type="entry name" value="HAD-like"/>
    <property type="match status" value="1"/>
</dbReference>
<dbReference type="Pfam" id="PF08282">
    <property type="entry name" value="Hydrolase_3"/>
    <property type="match status" value="1"/>
</dbReference>
<dbReference type="EMBL" id="JAFREM010000029">
    <property type="protein sequence ID" value="MBO1308081.1"/>
    <property type="molecule type" value="Genomic_DNA"/>
</dbReference>
<dbReference type="InterPro" id="IPR023214">
    <property type="entry name" value="HAD_sf"/>
</dbReference>
<dbReference type="SFLD" id="SFLDS00003">
    <property type="entry name" value="Haloacid_Dehalogenase"/>
    <property type="match status" value="1"/>
</dbReference>
<sequence>MTIEKMIITDLDGTFVKDSRKVASIDQQSLLDLKETMQVGIATGRSIKEIEFIEEQTGIKADVKIGFNGAVVEVGGERIFEQTISKDSLEPILAYIQEKELVFDALDGDQRIGTHKSEDIERLWNMQLVEPEGLFELLQQKKIFKINIRPDADKSDQLLEDLSVRFPDLAICKSGEKRIEITPKNITKGHALEIVRQHKDLQIFSVGDSENDISMFQTSNYSFCMSHASAQVKQYASTVINNFYEVKKLIA</sequence>
<proteinExistence type="predicted"/>
<dbReference type="PANTHER" id="PTHR10000:SF8">
    <property type="entry name" value="HAD SUPERFAMILY HYDROLASE-LIKE, TYPE 3"/>
    <property type="match status" value="1"/>
</dbReference>
<dbReference type="SFLD" id="SFLDG01140">
    <property type="entry name" value="C2.B:_Phosphomannomutase_and_P"/>
    <property type="match status" value="1"/>
</dbReference>
<comment type="caution">
    <text evidence="1">The sequence shown here is derived from an EMBL/GenBank/DDBJ whole genome shotgun (WGS) entry which is preliminary data.</text>
</comment>
<dbReference type="NCBIfam" id="TIGR00099">
    <property type="entry name" value="Cof-subfamily"/>
    <property type="match status" value="1"/>
</dbReference>